<evidence type="ECO:0000256" key="2">
    <source>
        <dbReference type="PIRSR" id="PIRSR601310-3"/>
    </source>
</evidence>
<dbReference type="InterPro" id="IPR036265">
    <property type="entry name" value="HIT-like_sf"/>
</dbReference>
<evidence type="ECO:0000313" key="6">
    <source>
        <dbReference type="Proteomes" id="UP001164632"/>
    </source>
</evidence>
<dbReference type="AlphaFoldDB" id="A0AA47HYT0"/>
<dbReference type="Proteomes" id="UP001164632">
    <property type="component" value="Chromosome"/>
</dbReference>
<evidence type="ECO:0000256" key="3">
    <source>
        <dbReference type="PROSITE-ProRule" id="PRU00464"/>
    </source>
</evidence>
<dbReference type="InterPro" id="IPR019808">
    <property type="entry name" value="Histidine_triad_CS"/>
</dbReference>
<dbReference type="GO" id="GO:0003824">
    <property type="term" value="F:catalytic activity"/>
    <property type="evidence" value="ECO:0007669"/>
    <property type="project" value="InterPro"/>
</dbReference>
<evidence type="ECO:0000259" key="4">
    <source>
        <dbReference type="PROSITE" id="PS51084"/>
    </source>
</evidence>
<dbReference type="PROSITE" id="PS51084">
    <property type="entry name" value="HIT_2"/>
    <property type="match status" value="1"/>
</dbReference>
<dbReference type="PROSITE" id="PS00892">
    <property type="entry name" value="HIT_1"/>
    <property type="match status" value="1"/>
</dbReference>
<evidence type="ECO:0000313" key="5">
    <source>
        <dbReference type="EMBL" id="WAE53309.1"/>
    </source>
</evidence>
<accession>A0AA47HYT0</accession>
<dbReference type="RefSeq" id="WP_267932133.1">
    <property type="nucleotide sequence ID" value="NZ_CP113257.1"/>
</dbReference>
<dbReference type="InterPro" id="IPR001310">
    <property type="entry name" value="Histidine_triad_HIT"/>
</dbReference>
<dbReference type="InterPro" id="IPR011146">
    <property type="entry name" value="HIT-like"/>
</dbReference>
<feature type="active site" description="Tele-AMP-histidine intermediate" evidence="1">
    <location>
        <position position="99"/>
    </location>
</feature>
<gene>
    <name evidence="5" type="ORF">OSV15_03675</name>
</gene>
<dbReference type="CDD" id="cd01276">
    <property type="entry name" value="PKCI_related"/>
    <property type="match status" value="1"/>
</dbReference>
<feature type="domain" description="HIT" evidence="4">
    <location>
        <begin position="4"/>
        <end position="113"/>
    </location>
</feature>
<reference evidence="5" key="1">
    <citation type="submission" date="2022-11" db="EMBL/GenBank/DDBJ databases">
        <title>Genomic of Pseudomonas TF18.</title>
        <authorList>
            <person name="Liu T."/>
        </authorList>
    </citation>
    <scope>NUCLEOTIDE SEQUENCE</scope>
    <source>
        <strain evidence="5">TF18</strain>
    </source>
</reference>
<name>A0AA47HYT0_9GAMM</name>
<dbReference type="SUPFAM" id="SSF54197">
    <property type="entry name" value="HIT-like"/>
    <property type="match status" value="1"/>
</dbReference>
<protein>
    <submittedName>
        <fullName evidence="5">Histidine triad nucleotide-binding protein</fullName>
    </submittedName>
</protein>
<dbReference type="Gene3D" id="3.30.428.10">
    <property type="entry name" value="HIT-like"/>
    <property type="match status" value="1"/>
</dbReference>
<dbReference type="PRINTS" id="PR00332">
    <property type="entry name" value="HISTRIAD"/>
</dbReference>
<sequence length="113" mass="12654">MDCLFCKIVVGEIPARKLYEDDQIIAFHDIAPQAPVHFLLIPKKHIATLHDLDAETDNALAGHMLFTAQRLASEQGCQDGFRVVVNCNDLGGQTVHHIHMHVLGKRQMHWPPG</sequence>
<dbReference type="EMBL" id="CP113257">
    <property type="protein sequence ID" value="WAE53309.1"/>
    <property type="molecule type" value="Genomic_DNA"/>
</dbReference>
<dbReference type="PANTHER" id="PTHR23089">
    <property type="entry name" value="HISTIDINE TRIAD HIT PROTEIN"/>
    <property type="match status" value="1"/>
</dbReference>
<feature type="short sequence motif" description="Histidine triad motif" evidence="2 3">
    <location>
        <begin position="97"/>
        <end position="101"/>
    </location>
</feature>
<dbReference type="Pfam" id="PF01230">
    <property type="entry name" value="HIT"/>
    <property type="match status" value="1"/>
</dbReference>
<proteinExistence type="predicted"/>
<organism evidence="5 6">
    <name type="scientific">Stutzerimonas frequens</name>
    <dbReference type="NCBI Taxonomy" id="2968969"/>
    <lineage>
        <taxon>Bacteria</taxon>
        <taxon>Pseudomonadati</taxon>
        <taxon>Pseudomonadota</taxon>
        <taxon>Gammaproteobacteria</taxon>
        <taxon>Pseudomonadales</taxon>
        <taxon>Pseudomonadaceae</taxon>
        <taxon>Stutzerimonas</taxon>
    </lineage>
</organism>
<evidence type="ECO:0000256" key="1">
    <source>
        <dbReference type="PIRSR" id="PIRSR601310-1"/>
    </source>
</evidence>